<feature type="region of interest" description="Disordered" evidence="1">
    <location>
        <begin position="37"/>
        <end position="68"/>
    </location>
</feature>
<comment type="caution">
    <text evidence="2">The sequence shown here is derived from an EMBL/GenBank/DDBJ whole genome shotgun (WGS) entry which is preliminary data.</text>
</comment>
<accession>A0A5D3DIH6</accession>
<dbReference type="AlphaFoldDB" id="A0A5D3DIH6"/>
<evidence type="ECO:0008006" key="4">
    <source>
        <dbReference type="Google" id="ProtNLM"/>
    </source>
</evidence>
<organism evidence="2 3">
    <name type="scientific">Cucumis melo var. makuwa</name>
    <name type="common">Oriental melon</name>
    <dbReference type="NCBI Taxonomy" id="1194695"/>
    <lineage>
        <taxon>Eukaryota</taxon>
        <taxon>Viridiplantae</taxon>
        <taxon>Streptophyta</taxon>
        <taxon>Embryophyta</taxon>
        <taxon>Tracheophyta</taxon>
        <taxon>Spermatophyta</taxon>
        <taxon>Magnoliopsida</taxon>
        <taxon>eudicotyledons</taxon>
        <taxon>Gunneridae</taxon>
        <taxon>Pentapetalae</taxon>
        <taxon>rosids</taxon>
        <taxon>fabids</taxon>
        <taxon>Cucurbitales</taxon>
        <taxon>Cucurbitaceae</taxon>
        <taxon>Benincaseae</taxon>
        <taxon>Cucumis</taxon>
    </lineage>
</organism>
<feature type="region of interest" description="Disordered" evidence="1">
    <location>
        <begin position="116"/>
        <end position="202"/>
    </location>
</feature>
<sequence length="448" mass="49811">MVNTRKGTYTNKSSEELLEAPSPRAVVHDIRVHGRRFKSTPPWRPYRISSEKSHADIPRGSTKSIHEEIDPGNVKKDVETVPTASEIHLSDMDFDDLDDIPLARLLKKVCVPDVVPEKSTDSVHSQESSSSEGSPIPNNTTSTDPHAAPIDASVVPEGETNARCENSPVSNEDGVEPVDTDGHNDEVPVNDNVDQSAQQETQSENVHRWKFVVQRRIADELIREFIVNLPADFNDPSSLDYQTVYIRGTLSSWPVNGIPAVALSVKYVILHKIGIANWFTSSHASSVSAALGTFLYRICNDDRVDAGAFIYNQLLRHVGSFRVQLPIALPRFFSGLLLHLNSAVLTTSYAPSLDPKTLSLSYRLFQGSHVPDIDHDMHPSRGPQLFDMTNWDEATDGFFVDRELAYRILNSFIAKSRLLYTAISLLSERLLEIDSLICHLKTFAPSSS</sequence>
<evidence type="ECO:0000313" key="3">
    <source>
        <dbReference type="Proteomes" id="UP000321947"/>
    </source>
</evidence>
<proteinExistence type="predicted"/>
<reference evidence="2 3" key="1">
    <citation type="submission" date="2019-08" db="EMBL/GenBank/DDBJ databases">
        <title>Draft genome sequences of two oriental melons (Cucumis melo L. var makuwa).</title>
        <authorList>
            <person name="Kwon S.-Y."/>
        </authorList>
    </citation>
    <scope>NUCLEOTIDE SEQUENCE [LARGE SCALE GENOMIC DNA]</scope>
    <source>
        <strain evidence="3">cv. Chang Bougi</strain>
        <tissue evidence="2">Leaf</tissue>
    </source>
</reference>
<dbReference type="Proteomes" id="UP000321947">
    <property type="component" value="Unassembled WGS sequence"/>
</dbReference>
<evidence type="ECO:0000256" key="1">
    <source>
        <dbReference type="SAM" id="MobiDB-lite"/>
    </source>
</evidence>
<feature type="compositionally biased region" description="Low complexity" evidence="1">
    <location>
        <begin position="122"/>
        <end position="134"/>
    </location>
</feature>
<evidence type="ECO:0000313" key="2">
    <source>
        <dbReference type="EMBL" id="TYK23180.1"/>
    </source>
</evidence>
<protein>
    <recommendedName>
        <fullName evidence="4">Envelope-like protein</fullName>
    </recommendedName>
</protein>
<dbReference type="EMBL" id="SSTD01004586">
    <property type="protein sequence ID" value="TYK23180.1"/>
    <property type="molecule type" value="Genomic_DNA"/>
</dbReference>
<name>A0A5D3DIH6_CUCMM</name>
<feature type="compositionally biased region" description="Polar residues" evidence="1">
    <location>
        <begin position="192"/>
        <end position="202"/>
    </location>
</feature>
<gene>
    <name evidence="2" type="ORF">E5676_scaffold142G002080</name>
</gene>